<evidence type="ECO:0000256" key="1">
    <source>
        <dbReference type="SAM" id="Phobius"/>
    </source>
</evidence>
<feature type="transmembrane region" description="Helical" evidence="1">
    <location>
        <begin position="156"/>
        <end position="175"/>
    </location>
</feature>
<keyword evidence="1" id="KW-0472">Membrane</keyword>
<proteinExistence type="predicted"/>
<dbReference type="AlphaFoldDB" id="A0A5E8CLU4"/>
<keyword evidence="1" id="KW-1133">Transmembrane helix</keyword>
<organism evidence="2">
    <name type="scientific">seawater metagenome</name>
    <dbReference type="NCBI Taxonomy" id="1561972"/>
    <lineage>
        <taxon>unclassified sequences</taxon>
        <taxon>metagenomes</taxon>
        <taxon>ecological metagenomes</taxon>
    </lineage>
</organism>
<feature type="transmembrane region" description="Helical" evidence="1">
    <location>
        <begin position="105"/>
        <end position="123"/>
    </location>
</feature>
<feature type="transmembrane region" description="Helical" evidence="1">
    <location>
        <begin position="187"/>
        <end position="207"/>
    </location>
</feature>
<protein>
    <submittedName>
        <fullName evidence="2">Uncharacterized protein</fullName>
    </submittedName>
</protein>
<gene>
    <name evidence="2" type="ORF">CPAV1605_1076</name>
</gene>
<feature type="transmembrane region" description="Helical" evidence="1">
    <location>
        <begin position="68"/>
        <end position="85"/>
    </location>
</feature>
<reference evidence="2" key="1">
    <citation type="submission" date="2019-09" db="EMBL/GenBank/DDBJ databases">
        <authorList>
            <person name="Needham M D."/>
        </authorList>
    </citation>
    <scope>NUCLEOTIDE SEQUENCE</scope>
</reference>
<name>A0A5E8CLU4_9ZZZZ</name>
<keyword evidence="1" id="KW-0812">Transmembrane</keyword>
<dbReference type="EMBL" id="CABVLZ010000004">
    <property type="protein sequence ID" value="VVU95325.1"/>
    <property type="molecule type" value="Genomic_DNA"/>
</dbReference>
<sequence>MNTIFHTSMGGAVESKNGSNNELCLSDLITKDKVLGSVAILTIILFYLEKNTTIFDVNLSGKVANIEGKQFTCFIAPLIAGFIVGNCSGRLENLLDNLGYQKRSIFYTSLSMIILSFILRKVIEKISIMRTAYDSNHALVEDDKSNFWNKISDKTYTIAGVIMGMIMSKSILYVINKIKTKDTKDIYLYINGSYIITILVLGITLFIKGKPSNIQNNNKLSLLSKQVELLNERYSSN</sequence>
<evidence type="ECO:0000313" key="2">
    <source>
        <dbReference type="EMBL" id="VVU95325.1"/>
    </source>
</evidence>
<accession>A0A5E8CLU4</accession>